<name>A0AC34F577_9BILA</name>
<protein>
    <submittedName>
        <fullName evidence="2">Uncharacterized protein</fullName>
    </submittedName>
</protein>
<proteinExistence type="predicted"/>
<sequence length="733" mass="84597">MHMLYHENAWIIEANEENSKEIYSKYLAEKTCIMFTKNTKHLVSEFFNESIIWLFTEENKWKNTTEPVLIHDGKIEVLLGMATQTAFNRQTCKKGKLYLNYCTCDIDKEAKAWICTNCKTLILCRDDGYVHCDCGVYLEENFVKKCFKCIQNIDLEIITLNTLPPTPENRTAPTTLITTTPTTEKTLRNWPCMKLLKEIAEKVGKEWENNKISKHLMEHILNVQISVNLEQEDINRKKLKESLDILLMEVNDDSYVMMLDLIDDLIDGNAARENDIMEHSNNFADKFADQMRQKRLSQTLCEEFVKFQMAKHCKLEELQIEELLDALTSTEITLLPGNEFKTDIQYLRKLLIEEQQRRMPKIKIVEVRIGNKVLLLHHLQENTNLHKLLHFNKQKEDTLLEIMMNSTTTNLVDIVLPDSKTIILNLTVNWDETCKVDILPLYNVITISSQRVVKYIPFMDECSSFLSSIDYTDTNPIIGVDYESETAVKDIIIMLGLTEIPKNAPKTMSVCALRGFPELIYFIQTNGRTHFVNPETAVSELLKEATKNIEKSDILLTIPRSFDDTRKLAFSKATEYANLTNVKFVDEITSLAFGYEINHGIVENEIYILVSYFYPNFTISLFKSGACKDKELTTIQIEFEDFKEWENTFFDSIINDALGNNDNKNLSNKINQIFDAVTTMNINFDSIVVALNSSILCKIFADYFPNYVIATIEDPEKYIAQGANLAFHSSSMF</sequence>
<evidence type="ECO:0000313" key="2">
    <source>
        <dbReference type="WBParaSite" id="ES5_v2.g12330.t1"/>
    </source>
</evidence>
<evidence type="ECO:0000313" key="1">
    <source>
        <dbReference type="Proteomes" id="UP000887579"/>
    </source>
</evidence>
<reference evidence="2" key="1">
    <citation type="submission" date="2022-11" db="UniProtKB">
        <authorList>
            <consortium name="WormBaseParasite"/>
        </authorList>
    </citation>
    <scope>IDENTIFICATION</scope>
</reference>
<dbReference type="WBParaSite" id="ES5_v2.g12330.t1">
    <property type="protein sequence ID" value="ES5_v2.g12330.t1"/>
    <property type="gene ID" value="ES5_v2.g12330"/>
</dbReference>
<accession>A0AC34F577</accession>
<dbReference type="Proteomes" id="UP000887579">
    <property type="component" value="Unplaced"/>
</dbReference>
<organism evidence="1 2">
    <name type="scientific">Panagrolaimus sp. ES5</name>
    <dbReference type="NCBI Taxonomy" id="591445"/>
    <lineage>
        <taxon>Eukaryota</taxon>
        <taxon>Metazoa</taxon>
        <taxon>Ecdysozoa</taxon>
        <taxon>Nematoda</taxon>
        <taxon>Chromadorea</taxon>
        <taxon>Rhabditida</taxon>
        <taxon>Tylenchina</taxon>
        <taxon>Panagrolaimomorpha</taxon>
        <taxon>Panagrolaimoidea</taxon>
        <taxon>Panagrolaimidae</taxon>
        <taxon>Panagrolaimus</taxon>
    </lineage>
</organism>